<gene>
    <name evidence="1" type="ORF">EU508_05720</name>
</gene>
<comment type="caution">
    <text evidence="1">The sequence shown here is derived from an EMBL/GenBank/DDBJ whole genome shotgun (WGS) entry which is preliminary data.</text>
</comment>
<evidence type="ECO:0000313" key="2">
    <source>
        <dbReference type="Proteomes" id="UP000324162"/>
    </source>
</evidence>
<reference evidence="1 2" key="1">
    <citation type="submission" date="2019-01" db="EMBL/GenBank/DDBJ databases">
        <title>Genome sequences of marine Pseudoalteromonas species.</title>
        <authorList>
            <person name="Boraston A.B."/>
            <person name="Hehemann J.-H."/>
            <person name="Vickers C.J."/>
            <person name="Salama-Alber O."/>
            <person name="Abe K."/>
            <person name="Hettle A.J."/>
        </authorList>
    </citation>
    <scope>NUCLEOTIDE SEQUENCE [LARGE SCALE GENOMIC DNA]</scope>
    <source>
        <strain evidence="1 2">PS42</strain>
    </source>
</reference>
<dbReference type="AlphaFoldDB" id="A0AB73BJC9"/>
<dbReference type="Pfam" id="PF18950">
    <property type="entry name" value="DUF5694"/>
    <property type="match status" value="1"/>
</dbReference>
<evidence type="ECO:0008006" key="3">
    <source>
        <dbReference type="Google" id="ProtNLM"/>
    </source>
</evidence>
<proteinExistence type="predicted"/>
<protein>
    <recommendedName>
        <fullName evidence="3">Haem-binding uptake Tiki superfamily ChaN domain-containing protein</fullName>
    </recommendedName>
</protein>
<sequence>MKNTIYLISALIFTLNSLQIKASAESSKAEVSMLGVFHFHNPGLDVVQTSQIDVSKPQSQAYLEALTSKIGKQFIPTQVLLECERNEQGKIDKQYASYLRGDFELPINESYQIGFRVAKKANAKFVTCFDERKVQWQAEGLMNVIAKDAELKKRMQAMIKVLTDATNNMHNTMTLREIMRENNKTSYSRQNKALYLLTNDVGGGSGFEGADAAASWWHRNFRMYANIQKVAQPGERVLVIAGHGHIAILNDLLDDDMTRKSININLYL</sequence>
<dbReference type="Proteomes" id="UP000324162">
    <property type="component" value="Unassembled WGS sequence"/>
</dbReference>
<evidence type="ECO:0000313" key="1">
    <source>
        <dbReference type="EMBL" id="KAA1162492.1"/>
    </source>
</evidence>
<accession>A0AB73BJC9</accession>
<organism evidence="1 2">
    <name type="scientific">Pseudoalteromonas fuliginea</name>
    <dbReference type="NCBI Taxonomy" id="1872678"/>
    <lineage>
        <taxon>Bacteria</taxon>
        <taxon>Pseudomonadati</taxon>
        <taxon>Pseudomonadota</taxon>
        <taxon>Gammaproteobacteria</taxon>
        <taxon>Alteromonadales</taxon>
        <taxon>Pseudoalteromonadaceae</taxon>
        <taxon>Pseudoalteromonas</taxon>
    </lineage>
</organism>
<dbReference type="RefSeq" id="WP_149613780.1">
    <property type="nucleotide sequence ID" value="NZ_SEUK01000044.1"/>
</dbReference>
<name>A0AB73BJC9_9GAMM</name>
<dbReference type="EMBL" id="SEUK01000044">
    <property type="protein sequence ID" value="KAA1162492.1"/>
    <property type="molecule type" value="Genomic_DNA"/>
</dbReference>
<dbReference type="InterPro" id="IPR043749">
    <property type="entry name" value="DUF5694"/>
</dbReference>